<feature type="transmembrane region" description="Helical" evidence="1">
    <location>
        <begin position="101"/>
        <end position="122"/>
    </location>
</feature>
<feature type="signal peptide" evidence="2">
    <location>
        <begin position="1"/>
        <end position="25"/>
    </location>
</feature>
<keyword evidence="1" id="KW-0812">Transmembrane</keyword>
<sequence length="125" mass="13841">MHKQQLIRSIFLVIFLISCFDVSHSFTLISRSNGASAFRVSGSTEIHARENKASTSTDESAPKKSLEAKMKEWESTQDEIKEKSLGGLYVGRKTNDLENGIVTAFSIIIGASLVFAAFSFIIRHN</sequence>
<dbReference type="AlphaFoldDB" id="A0A7S0C3E8"/>
<reference evidence="3" key="1">
    <citation type="submission" date="2021-01" db="EMBL/GenBank/DDBJ databases">
        <authorList>
            <person name="Corre E."/>
            <person name="Pelletier E."/>
            <person name="Niang G."/>
            <person name="Scheremetjew M."/>
            <person name="Finn R."/>
            <person name="Kale V."/>
            <person name="Holt S."/>
            <person name="Cochrane G."/>
            <person name="Meng A."/>
            <person name="Brown T."/>
            <person name="Cohen L."/>
        </authorList>
    </citation>
    <scope>NUCLEOTIDE SEQUENCE</scope>
    <source>
        <strain evidence="3">CCAP1064/1</strain>
    </source>
</reference>
<proteinExistence type="predicted"/>
<accession>A0A7S0C3E8</accession>
<evidence type="ECO:0000256" key="1">
    <source>
        <dbReference type="SAM" id="Phobius"/>
    </source>
</evidence>
<name>A0A7S0C3E8_9STRA</name>
<gene>
    <name evidence="3" type="ORF">PINE0816_LOCUS7706</name>
</gene>
<keyword evidence="1" id="KW-1133">Transmembrane helix</keyword>
<feature type="chain" id="PRO_5030649385" evidence="2">
    <location>
        <begin position="26"/>
        <end position="125"/>
    </location>
</feature>
<dbReference type="PROSITE" id="PS51257">
    <property type="entry name" value="PROKAR_LIPOPROTEIN"/>
    <property type="match status" value="1"/>
</dbReference>
<dbReference type="EMBL" id="HBEL01016141">
    <property type="protein sequence ID" value="CAD8411582.1"/>
    <property type="molecule type" value="Transcribed_RNA"/>
</dbReference>
<organism evidence="3">
    <name type="scientific">Proboscia inermis</name>
    <dbReference type="NCBI Taxonomy" id="420281"/>
    <lineage>
        <taxon>Eukaryota</taxon>
        <taxon>Sar</taxon>
        <taxon>Stramenopiles</taxon>
        <taxon>Ochrophyta</taxon>
        <taxon>Bacillariophyta</taxon>
        <taxon>Coscinodiscophyceae</taxon>
        <taxon>Rhizosoleniophycidae</taxon>
        <taxon>Rhizosoleniales</taxon>
        <taxon>Rhizosoleniaceae</taxon>
        <taxon>Proboscia</taxon>
    </lineage>
</organism>
<keyword evidence="1" id="KW-0472">Membrane</keyword>
<protein>
    <submittedName>
        <fullName evidence="3">Uncharacterized protein</fullName>
    </submittedName>
</protein>
<evidence type="ECO:0000256" key="2">
    <source>
        <dbReference type="SAM" id="SignalP"/>
    </source>
</evidence>
<keyword evidence="2" id="KW-0732">Signal</keyword>
<evidence type="ECO:0000313" key="3">
    <source>
        <dbReference type="EMBL" id="CAD8411582.1"/>
    </source>
</evidence>